<dbReference type="GO" id="GO:0031210">
    <property type="term" value="F:phosphatidylcholine binding"/>
    <property type="evidence" value="ECO:0007669"/>
    <property type="project" value="TreeGrafter"/>
</dbReference>
<dbReference type="PANTHER" id="PTHR10739:SF56">
    <property type="entry name" value="CHOLINE-PHOSPHATE CYTIDYLYLTRANSFERASE 1"/>
    <property type="match status" value="1"/>
</dbReference>
<dbReference type="AlphaFoldDB" id="A0A835LQ05"/>
<evidence type="ECO:0000313" key="3">
    <source>
        <dbReference type="Proteomes" id="UP000631114"/>
    </source>
</evidence>
<evidence type="ECO:0000313" key="2">
    <source>
        <dbReference type="EMBL" id="KAF9600607.1"/>
    </source>
</evidence>
<dbReference type="OrthoDB" id="17102at2759"/>
<organism evidence="2 3">
    <name type="scientific">Coptis chinensis</name>
    <dbReference type="NCBI Taxonomy" id="261450"/>
    <lineage>
        <taxon>Eukaryota</taxon>
        <taxon>Viridiplantae</taxon>
        <taxon>Streptophyta</taxon>
        <taxon>Embryophyta</taxon>
        <taxon>Tracheophyta</taxon>
        <taxon>Spermatophyta</taxon>
        <taxon>Magnoliopsida</taxon>
        <taxon>Ranunculales</taxon>
        <taxon>Ranunculaceae</taxon>
        <taxon>Coptidoideae</taxon>
        <taxon>Coptis</taxon>
    </lineage>
</organism>
<protein>
    <submittedName>
        <fullName evidence="2">Uncharacterized protein</fullName>
    </submittedName>
</protein>
<keyword evidence="3" id="KW-1185">Reference proteome</keyword>
<dbReference type="PANTHER" id="PTHR10739">
    <property type="entry name" value="CYTIDYLYLTRANSFERASE"/>
    <property type="match status" value="1"/>
</dbReference>
<feature type="region of interest" description="Disordered" evidence="1">
    <location>
        <begin position="219"/>
        <end position="241"/>
    </location>
</feature>
<gene>
    <name evidence="2" type="ORF">IFM89_011136</name>
</gene>
<proteinExistence type="predicted"/>
<evidence type="ECO:0000256" key="1">
    <source>
        <dbReference type="SAM" id="MobiDB-lite"/>
    </source>
</evidence>
<comment type="caution">
    <text evidence="2">The sequence shown here is derived from an EMBL/GenBank/DDBJ whole genome shotgun (WGS) entry which is preliminary data.</text>
</comment>
<dbReference type="EMBL" id="JADFTS010000006">
    <property type="protein sequence ID" value="KAF9600607.1"/>
    <property type="molecule type" value="Genomic_DNA"/>
</dbReference>
<dbReference type="GO" id="GO:0004105">
    <property type="term" value="F:choline-phosphate cytidylyltransferase activity"/>
    <property type="evidence" value="ECO:0007669"/>
    <property type="project" value="InterPro"/>
</dbReference>
<sequence>MNEKVSIRNLSIRRKKFVRGTCNGLVLLEDICATGNLSIANPVTGQLLKLPPCTQRSKKLDIVRGTTYFDCSEEYKIISIVIHKTGWFGCEMLAVGSSAWKWVASPFECVGLAVGTKCIVVCLCVPAMCIYDRLGRIAVEIEVLYFIKILQIQTVAKTAGMHRNEWVENADRWIVGFLGMFEEGCHKMGTAIRDRIQERLKGQNSGGLLQDGDEMDYEEYYDEDEEYYDEDEEYYDDEEEK</sequence>
<dbReference type="InterPro" id="IPR045049">
    <property type="entry name" value="Pcy1-like"/>
</dbReference>
<dbReference type="Proteomes" id="UP000631114">
    <property type="component" value="Unassembled WGS sequence"/>
</dbReference>
<reference evidence="2 3" key="1">
    <citation type="submission" date="2020-10" db="EMBL/GenBank/DDBJ databases">
        <title>The Coptis chinensis genome and diversification of protoberbering-type alkaloids.</title>
        <authorList>
            <person name="Wang B."/>
            <person name="Shu S."/>
            <person name="Song C."/>
            <person name="Liu Y."/>
        </authorList>
    </citation>
    <scope>NUCLEOTIDE SEQUENCE [LARGE SCALE GENOMIC DNA]</scope>
    <source>
        <strain evidence="2">HL-2020</strain>
        <tissue evidence="2">Leaf</tissue>
    </source>
</reference>
<name>A0A835LQ05_9MAGN</name>
<accession>A0A835LQ05</accession>